<dbReference type="PaxDb" id="29760-VIT_16s0013g00830.t01"/>
<dbReference type="STRING" id="29760.F6I2N3"/>
<gene>
    <name evidence="1" type="ordered locus">VIT_16s0013g00830</name>
</gene>
<accession>F6I2N3</accession>
<evidence type="ECO:0000313" key="2">
    <source>
        <dbReference type="Proteomes" id="UP000009183"/>
    </source>
</evidence>
<name>F6I2N3_VITVI</name>
<dbReference type="Proteomes" id="UP000009183">
    <property type="component" value="Chromosome 16"/>
</dbReference>
<dbReference type="AlphaFoldDB" id="F6I2N3"/>
<evidence type="ECO:0000313" key="1">
    <source>
        <dbReference type="EMBL" id="CCB61200.1"/>
    </source>
</evidence>
<protein>
    <submittedName>
        <fullName evidence="1">Uncharacterized protein</fullName>
    </submittedName>
</protein>
<proteinExistence type="predicted"/>
<sequence length="24" mass="2791">MELVNKVYEEDEILVEAIKDVPSK</sequence>
<dbReference type="EMBL" id="FN596738">
    <property type="protein sequence ID" value="CCB61200.1"/>
    <property type="molecule type" value="Genomic_DNA"/>
</dbReference>
<reference evidence="2" key="1">
    <citation type="journal article" date="2007" name="Nature">
        <title>The grapevine genome sequence suggests ancestral hexaploidization in major angiosperm phyla.</title>
        <authorList>
            <consortium name="The French-Italian Public Consortium for Grapevine Genome Characterization."/>
            <person name="Jaillon O."/>
            <person name="Aury J.-M."/>
            <person name="Noel B."/>
            <person name="Policriti A."/>
            <person name="Clepet C."/>
            <person name="Casagrande A."/>
            <person name="Choisne N."/>
            <person name="Aubourg S."/>
            <person name="Vitulo N."/>
            <person name="Jubin C."/>
            <person name="Vezzi A."/>
            <person name="Legeai F."/>
            <person name="Hugueney P."/>
            <person name="Dasilva C."/>
            <person name="Horner D."/>
            <person name="Mica E."/>
            <person name="Jublot D."/>
            <person name="Poulain J."/>
            <person name="Bruyere C."/>
            <person name="Billault A."/>
            <person name="Segurens B."/>
            <person name="Gouyvenoux M."/>
            <person name="Ugarte E."/>
            <person name="Cattonaro F."/>
            <person name="Anthouard V."/>
            <person name="Vico V."/>
            <person name="Del Fabbro C."/>
            <person name="Alaux M."/>
            <person name="Di Gaspero G."/>
            <person name="Dumas V."/>
            <person name="Felice N."/>
            <person name="Paillard S."/>
            <person name="Juman I."/>
            <person name="Moroldo M."/>
            <person name="Scalabrin S."/>
            <person name="Canaguier A."/>
            <person name="Le Clainche I."/>
            <person name="Malacrida G."/>
            <person name="Durand E."/>
            <person name="Pesole G."/>
            <person name="Laucou V."/>
            <person name="Chatelet P."/>
            <person name="Merdinoglu D."/>
            <person name="Delledonne M."/>
            <person name="Pezzotti M."/>
            <person name="Lecharny A."/>
            <person name="Scarpelli C."/>
            <person name="Artiguenave F."/>
            <person name="Pe M.E."/>
            <person name="Valle G."/>
            <person name="Morgante M."/>
            <person name="Caboche M."/>
            <person name="Adam-Blondon A.-F."/>
            <person name="Weissenbach J."/>
            <person name="Quetier F."/>
            <person name="Wincker P."/>
        </authorList>
    </citation>
    <scope>NUCLEOTIDE SEQUENCE [LARGE SCALE GENOMIC DNA]</scope>
    <source>
        <strain evidence="2">cv. Pinot noir / PN40024</strain>
    </source>
</reference>
<organism evidence="1 2">
    <name type="scientific">Vitis vinifera</name>
    <name type="common">Grape</name>
    <dbReference type="NCBI Taxonomy" id="29760"/>
    <lineage>
        <taxon>Eukaryota</taxon>
        <taxon>Viridiplantae</taxon>
        <taxon>Streptophyta</taxon>
        <taxon>Embryophyta</taxon>
        <taxon>Tracheophyta</taxon>
        <taxon>Spermatophyta</taxon>
        <taxon>Magnoliopsida</taxon>
        <taxon>eudicotyledons</taxon>
        <taxon>Gunneridae</taxon>
        <taxon>Pentapetalae</taxon>
        <taxon>rosids</taxon>
        <taxon>Vitales</taxon>
        <taxon>Vitaceae</taxon>
        <taxon>Viteae</taxon>
        <taxon>Vitis</taxon>
    </lineage>
</organism>
<dbReference type="InParanoid" id="F6I2N3"/>
<keyword evidence="2" id="KW-1185">Reference proteome</keyword>
<dbReference type="HOGENOM" id="CLU_3421746_0_0_1"/>